<protein>
    <submittedName>
        <fullName evidence="2">Uncharacterized protein</fullName>
    </submittedName>
</protein>
<dbReference type="AlphaFoldDB" id="A0A4S2KI02"/>
<feature type="region of interest" description="Disordered" evidence="1">
    <location>
        <begin position="40"/>
        <end position="65"/>
    </location>
</feature>
<dbReference type="Proteomes" id="UP000310200">
    <property type="component" value="Unassembled WGS sequence"/>
</dbReference>
<proteinExistence type="predicted"/>
<feature type="compositionally biased region" description="Acidic residues" evidence="1">
    <location>
        <begin position="233"/>
        <end position="243"/>
    </location>
</feature>
<feature type="region of interest" description="Disordered" evidence="1">
    <location>
        <begin position="202"/>
        <end position="266"/>
    </location>
</feature>
<reference evidence="2 3" key="1">
    <citation type="journal article" date="2019" name="Philos. Trans. R. Soc. Lond., B, Biol. Sci.">
        <title>Ant behaviour and brain gene expression of defending hosts depend on the ecological success of the intruding social parasite.</title>
        <authorList>
            <person name="Kaur R."/>
            <person name="Stoldt M."/>
            <person name="Jongepier E."/>
            <person name="Feldmeyer B."/>
            <person name="Menzel F."/>
            <person name="Bornberg-Bauer E."/>
            <person name="Foitzik S."/>
        </authorList>
    </citation>
    <scope>NUCLEOTIDE SEQUENCE [LARGE SCALE GENOMIC DNA]</scope>
    <source>
        <tissue evidence="2">Whole body</tissue>
    </source>
</reference>
<dbReference type="EMBL" id="QBLH01002215">
    <property type="protein sequence ID" value="TGZ49155.1"/>
    <property type="molecule type" value="Genomic_DNA"/>
</dbReference>
<organism evidence="2 3">
    <name type="scientific">Temnothorax longispinosus</name>
    <dbReference type="NCBI Taxonomy" id="300112"/>
    <lineage>
        <taxon>Eukaryota</taxon>
        <taxon>Metazoa</taxon>
        <taxon>Ecdysozoa</taxon>
        <taxon>Arthropoda</taxon>
        <taxon>Hexapoda</taxon>
        <taxon>Insecta</taxon>
        <taxon>Pterygota</taxon>
        <taxon>Neoptera</taxon>
        <taxon>Endopterygota</taxon>
        <taxon>Hymenoptera</taxon>
        <taxon>Apocrita</taxon>
        <taxon>Aculeata</taxon>
        <taxon>Formicoidea</taxon>
        <taxon>Formicidae</taxon>
        <taxon>Myrmicinae</taxon>
        <taxon>Temnothorax</taxon>
    </lineage>
</organism>
<feature type="compositionally biased region" description="Basic and acidic residues" evidence="1">
    <location>
        <begin position="244"/>
        <end position="253"/>
    </location>
</feature>
<sequence>MIEIISRSAGRRLYRRAGRAARSRRGRQMAAALQACRPSTIDDGSVPRESRAVARRQASRNQAFSPVRKTRPLEFPRNRATRGVPLFGLRRVLRGPGAAPSGLSVGAIIDSGKVAGAAKNSARGAFLSPFARRSSLFPRPSPFPPPCPSPACFPPTRYSSARRYVARRACMRGRLYATAPRFSRVNRAIVVDFRRVPGDGILGSLDIHRRRRHPGKPRRRRSCPPTGAGAPSEGEEEEEEEEEAQHLHREGLRGRPTADTVNRGWRTRAKCRTRQCGARRDLNRLGNCSRYRRIYLSLPSIDADRRRKGRELSLTDVETDPKMSFQALSVSFGTCVIVL</sequence>
<feature type="compositionally biased region" description="Basic residues" evidence="1">
    <location>
        <begin position="208"/>
        <end position="222"/>
    </location>
</feature>
<name>A0A4S2KI02_9HYME</name>
<gene>
    <name evidence="2" type="ORF">DBV15_09514</name>
</gene>
<accession>A0A4S2KI02</accession>
<comment type="caution">
    <text evidence="2">The sequence shown here is derived from an EMBL/GenBank/DDBJ whole genome shotgun (WGS) entry which is preliminary data.</text>
</comment>
<evidence type="ECO:0000313" key="2">
    <source>
        <dbReference type="EMBL" id="TGZ49155.1"/>
    </source>
</evidence>
<keyword evidence="3" id="KW-1185">Reference proteome</keyword>
<evidence type="ECO:0000313" key="3">
    <source>
        <dbReference type="Proteomes" id="UP000310200"/>
    </source>
</evidence>
<evidence type="ECO:0000256" key="1">
    <source>
        <dbReference type="SAM" id="MobiDB-lite"/>
    </source>
</evidence>